<comment type="similarity">
    <text evidence="1">Belongs to the UPF0276 family.</text>
</comment>
<dbReference type="Pfam" id="PF05114">
    <property type="entry name" value="MbnB_TglH_ChrH"/>
    <property type="match status" value="1"/>
</dbReference>
<evidence type="ECO:0000313" key="3">
    <source>
        <dbReference type="Proteomes" id="UP000277424"/>
    </source>
</evidence>
<dbReference type="SUPFAM" id="SSF51658">
    <property type="entry name" value="Xylose isomerase-like"/>
    <property type="match status" value="1"/>
</dbReference>
<dbReference type="RefSeq" id="WP_121219323.1">
    <property type="nucleotide sequence ID" value="NZ_RBIG01000002.1"/>
</dbReference>
<reference evidence="2 3" key="1">
    <citation type="submission" date="2018-10" db="EMBL/GenBank/DDBJ databases">
        <title>Comparative analysis of microorganisms from saline springs in Andes Mountain Range, Colombia.</title>
        <authorList>
            <person name="Rubin E."/>
        </authorList>
    </citation>
    <scope>NUCLEOTIDE SEQUENCE [LARGE SCALE GENOMIC DNA]</scope>
    <source>
        <strain evidence="2 3">USBA 36</strain>
    </source>
</reference>
<dbReference type="Gene3D" id="3.20.20.150">
    <property type="entry name" value="Divalent-metal-dependent TIM barrel enzymes"/>
    <property type="match status" value="1"/>
</dbReference>
<dbReference type="PANTHER" id="PTHR42194">
    <property type="entry name" value="UPF0276 PROTEIN HI_1600"/>
    <property type="match status" value="1"/>
</dbReference>
<dbReference type="InterPro" id="IPR036237">
    <property type="entry name" value="Xyl_isomerase-like_sf"/>
</dbReference>
<proteinExistence type="inferred from homology"/>
<gene>
    <name evidence="2" type="ORF">BCL74_1809</name>
</gene>
<dbReference type="HAMAP" id="MF_00697">
    <property type="entry name" value="UPF0276"/>
    <property type="match status" value="1"/>
</dbReference>
<protein>
    <recommendedName>
        <fullName evidence="1">UPF0276 protein BCL74_1809</fullName>
    </recommendedName>
</protein>
<dbReference type="AlphaFoldDB" id="A0A420WFZ9"/>
<dbReference type="OrthoDB" id="9763101at2"/>
<dbReference type="EMBL" id="RBIG01000002">
    <property type="protein sequence ID" value="RKQ69875.1"/>
    <property type="molecule type" value="Genomic_DNA"/>
</dbReference>
<evidence type="ECO:0000256" key="1">
    <source>
        <dbReference type="HAMAP-Rule" id="MF_00697"/>
    </source>
</evidence>
<dbReference type="InterPro" id="IPR007801">
    <property type="entry name" value="MbnB/TglH/ChrH"/>
</dbReference>
<comment type="caution">
    <text evidence="2">The sequence shown here is derived from an EMBL/GenBank/DDBJ whole genome shotgun (WGS) entry which is preliminary data.</text>
</comment>
<organism evidence="2 3">
    <name type="scientific">Oceanibaculum indicum</name>
    <dbReference type="NCBI Taxonomy" id="526216"/>
    <lineage>
        <taxon>Bacteria</taxon>
        <taxon>Pseudomonadati</taxon>
        <taxon>Pseudomonadota</taxon>
        <taxon>Alphaproteobacteria</taxon>
        <taxon>Rhodospirillales</taxon>
        <taxon>Oceanibaculaceae</taxon>
        <taxon>Oceanibaculum</taxon>
    </lineage>
</organism>
<dbReference type="Proteomes" id="UP000277424">
    <property type="component" value="Unassembled WGS sequence"/>
</dbReference>
<evidence type="ECO:0000313" key="2">
    <source>
        <dbReference type="EMBL" id="RKQ69875.1"/>
    </source>
</evidence>
<dbReference type="PANTHER" id="PTHR42194:SF1">
    <property type="entry name" value="UPF0276 PROTEIN HI_1600"/>
    <property type="match status" value="1"/>
</dbReference>
<sequence length="286" mass="31035">MSFGPPDIPCRAGAGFKLEHAGDIARTHPDVGWFEVHPENYMVEGGPRLAALDRLRADYPLSLHGVGLSLGSVTPPDLAHLKNFRRLIDRFEPGLVSDHLSWSAEGSTYFADLLPLPMTGEALEIVCRNVAIAQDVLRRPLLIENPSVYAGFEGAELEEANFLIALARRTGCGLLLDVNNAYVSGCNMGFDPAAYLDGFPGELIGEIHLAGHTVERHPEGALLIDTHSTAVPDPVWQLYEALVARIGPRPTLVEWDTDVPAWPELEAEVQKADALLAALTREPALA</sequence>
<accession>A0A420WFZ9</accession>
<dbReference type="NCBIfam" id="NF003818">
    <property type="entry name" value="PRK05409.1"/>
    <property type="match status" value="1"/>
</dbReference>
<name>A0A420WFZ9_9PROT</name>